<evidence type="ECO:0000313" key="12">
    <source>
        <dbReference type="EMBL" id="MDN5203513.1"/>
    </source>
</evidence>
<dbReference type="PANTHER" id="PTHR33446:SF2">
    <property type="entry name" value="PROTEIN TONB"/>
    <property type="match status" value="1"/>
</dbReference>
<evidence type="ECO:0000313" key="13">
    <source>
        <dbReference type="Proteomes" id="UP001172082"/>
    </source>
</evidence>
<dbReference type="SUPFAM" id="SSF74653">
    <property type="entry name" value="TolA/TonB C-terminal domain"/>
    <property type="match status" value="1"/>
</dbReference>
<protein>
    <submittedName>
        <fullName evidence="12">Energy transducer TonB</fullName>
    </submittedName>
</protein>
<dbReference type="InterPro" id="IPR003538">
    <property type="entry name" value="TonB"/>
</dbReference>
<keyword evidence="8 10" id="KW-1133">Transmembrane helix</keyword>
<feature type="transmembrane region" description="Helical" evidence="10">
    <location>
        <begin position="12"/>
        <end position="34"/>
    </location>
</feature>
<feature type="domain" description="TonB C-terminal" evidence="11">
    <location>
        <begin position="134"/>
        <end position="224"/>
    </location>
</feature>
<keyword evidence="13" id="KW-1185">Reference proteome</keyword>
<keyword evidence="5" id="KW-0997">Cell inner membrane</keyword>
<keyword evidence="9 10" id="KW-0472">Membrane</keyword>
<keyword evidence="7" id="KW-0653">Protein transport</keyword>
<reference evidence="12" key="1">
    <citation type="submission" date="2023-06" db="EMBL/GenBank/DDBJ databases">
        <title>Genomic of Parafulvivirga corallium.</title>
        <authorList>
            <person name="Wang G."/>
        </authorList>
    </citation>
    <scope>NUCLEOTIDE SEQUENCE</scope>
    <source>
        <strain evidence="12">BMA10</strain>
    </source>
</reference>
<dbReference type="EMBL" id="JAUJEA010000007">
    <property type="protein sequence ID" value="MDN5203513.1"/>
    <property type="molecule type" value="Genomic_DNA"/>
</dbReference>
<dbReference type="InterPro" id="IPR006260">
    <property type="entry name" value="TonB/TolA_C"/>
</dbReference>
<dbReference type="PRINTS" id="PR01374">
    <property type="entry name" value="TONBPROTEIN"/>
</dbReference>
<keyword evidence="3" id="KW-0813">Transport</keyword>
<accession>A0ABT8KTL8</accession>
<name>A0ABT8KTL8_9BACT</name>
<gene>
    <name evidence="12" type="ORF">QQ008_19150</name>
</gene>
<evidence type="ECO:0000256" key="8">
    <source>
        <dbReference type="ARBA" id="ARBA00022989"/>
    </source>
</evidence>
<evidence type="ECO:0000256" key="2">
    <source>
        <dbReference type="ARBA" id="ARBA00006555"/>
    </source>
</evidence>
<comment type="subcellular location">
    <subcellularLocation>
        <location evidence="1">Cell inner membrane</location>
        <topology evidence="1">Single-pass membrane protein</topology>
        <orientation evidence="1">Periplasmic side</orientation>
    </subcellularLocation>
</comment>
<evidence type="ECO:0000256" key="6">
    <source>
        <dbReference type="ARBA" id="ARBA00022692"/>
    </source>
</evidence>
<dbReference type="InterPro" id="IPR037682">
    <property type="entry name" value="TonB_C"/>
</dbReference>
<keyword evidence="6 10" id="KW-0812">Transmembrane</keyword>
<dbReference type="Gene3D" id="3.30.1150.10">
    <property type="match status" value="1"/>
</dbReference>
<comment type="caution">
    <text evidence="12">The sequence shown here is derived from an EMBL/GenBank/DDBJ whole genome shotgun (WGS) entry which is preliminary data.</text>
</comment>
<dbReference type="PANTHER" id="PTHR33446">
    <property type="entry name" value="PROTEIN TONB-RELATED"/>
    <property type="match status" value="1"/>
</dbReference>
<organism evidence="12 13">
    <name type="scientific">Splendidivirga corallicola</name>
    <dbReference type="NCBI Taxonomy" id="3051826"/>
    <lineage>
        <taxon>Bacteria</taxon>
        <taxon>Pseudomonadati</taxon>
        <taxon>Bacteroidota</taxon>
        <taxon>Cytophagia</taxon>
        <taxon>Cytophagales</taxon>
        <taxon>Splendidivirgaceae</taxon>
        <taxon>Splendidivirga</taxon>
    </lineage>
</organism>
<evidence type="ECO:0000256" key="4">
    <source>
        <dbReference type="ARBA" id="ARBA00022475"/>
    </source>
</evidence>
<proteinExistence type="inferred from homology"/>
<comment type="similarity">
    <text evidence="2">Belongs to the TonB family.</text>
</comment>
<dbReference type="NCBIfam" id="TIGR01352">
    <property type="entry name" value="tonB_Cterm"/>
    <property type="match status" value="1"/>
</dbReference>
<evidence type="ECO:0000256" key="9">
    <source>
        <dbReference type="ARBA" id="ARBA00023136"/>
    </source>
</evidence>
<evidence type="ECO:0000256" key="1">
    <source>
        <dbReference type="ARBA" id="ARBA00004383"/>
    </source>
</evidence>
<evidence type="ECO:0000256" key="10">
    <source>
        <dbReference type="SAM" id="Phobius"/>
    </source>
</evidence>
<evidence type="ECO:0000256" key="5">
    <source>
        <dbReference type="ARBA" id="ARBA00022519"/>
    </source>
</evidence>
<dbReference type="InterPro" id="IPR051045">
    <property type="entry name" value="TonB-dependent_transducer"/>
</dbReference>
<dbReference type="PROSITE" id="PS52015">
    <property type="entry name" value="TONB_CTD"/>
    <property type="match status" value="1"/>
</dbReference>
<dbReference type="Proteomes" id="UP001172082">
    <property type="component" value="Unassembled WGS sequence"/>
</dbReference>
<dbReference type="Pfam" id="PF03544">
    <property type="entry name" value="TonB_C"/>
    <property type="match status" value="1"/>
</dbReference>
<evidence type="ECO:0000259" key="11">
    <source>
        <dbReference type="PROSITE" id="PS52015"/>
    </source>
</evidence>
<evidence type="ECO:0000256" key="3">
    <source>
        <dbReference type="ARBA" id="ARBA00022448"/>
    </source>
</evidence>
<keyword evidence="4" id="KW-1003">Cell membrane</keyword>
<evidence type="ECO:0000256" key="7">
    <source>
        <dbReference type="ARBA" id="ARBA00022927"/>
    </source>
</evidence>
<dbReference type="RefSeq" id="WP_346753535.1">
    <property type="nucleotide sequence ID" value="NZ_JAUJEA010000007.1"/>
</dbReference>
<sequence>MEPKKKRKADVSRFRVVFFNIGLVLTLVAVTMAFEWKTYNPNLFDLSMKGEGVEAFDEPPPTIVTPPPPPVKVVVPQKIDIVDDDEKIEIPDFVIDVVIDEEDRIEELIVSNPDSDDIAEEIFEIVEVQPSPVGGMEAFGKFLKKNLKYPKLAKRIGTEGKVFVQFVVDKNGKLTEIEVVKGIGAGCDEEAIRVINAHPNWNPGKQRGRPVKVRMIIPIHFKLG</sequence>